<keyword evidence="2" id="KW-1133">Transmembrane helix</keyword>
<proteinExistence type="predicted"/>
<protein>
    <submittedName>
        <fullName evidence="3">Uncharacterized protein</fullName>
    </submittedName>
</protein>
<keyword evidence="4" id="KW-1185">Reference proteome</keyword>
<evidence type="ECO:0000313" key="4">
    <source>
        <dbReference type="Proteomes" id="UP001249851"/>
    </source>
</evidence>
<keyword evidence="2" id="KW-0812">Transmembrane</keyword>
<organism evidence="3 4">
    <name type="scientific">Acropora cervicornis</name>
    <name type="common">Staghorn coral</name>
    <dbReference type="NCBI Taxonomy" id="6130"/>
    <lineage>
        <taxon>Eukaryota</taxon>
        <taxon>Metazoa</taxon>
        <taxon>Cnidaria</taxon>
        <taxon>Anthozoa</taxon>
        <taxon>Hexacorallia</taxon>
        <taxon>Scleractinia</taxon>
        <taxon>Astrocoeniina</taxon>
        <taxon>Acroporidae</taxon>
        <taxon>Acropora</taxon>
    </lineage>
</organism>
<sequence length="542" mass="62247">MAFLLPYSKVHPQRTWTMEETKIPSQRSWAVQEAKIPHRPNSPSRVSRPKRKKDLSGAVVVNPSFLRRNNEPEETIEEEIEVQLMEPPRAFQCPKRVARKENLNVMREHQCFVKNVEESKSSEKPSPRSKIYGVMLTTVVVVSMVSFLLIVLFLCGFIGIRNCPCGDRQELSGTRRSQSVGGADEVGKISENKTAWERRLLREETNTSKTLIESLKVQLQEQRLSQENKTKDLSVRLELTQRELKSLKVQLTVRTVALWNSQNSTLAELDKLKTVWTAVNITAEKTSNLTDKVDREFKKVRRTVSETSKNLTKLTSSTKDLKLEIEDEIKTLWLNLNQSNKYSRTLKNYMQSFKENVTHHSHKLEARIEKEEQNSNNTKIVTDKHLTKIQNLEILMNVTRHEAEKANWQHSTALWSAGNFTLKEFHRVWTAVNASQAVLSKKLRKVRNNFARKLNQSIVLLQSSDSSLFASMAGINATITEKDKRVIGVTCSADYEAENNLFSRMDNTRTYSCNCRRTPAPPGVLNTGNKCFIHYWECPLKT</sequence>
<reference evidence="3" key="1">
    <citation type="journal article" date="2023" name="G3 (Bethesda)">
        <title>Whole genome assembly and annotation of the endangered Caribbean coral Acropora cervicornis.</title>
        <authorList>
            <person name="Selwyn J.D."/>
            <person name="Vollmer S.V."/>
        </authorList>
    </citation>
    <scope>NUCLEOTIDE SEQUENCE</scope>
    <source>
        <strain evidence="3">K2</strain>
    </source>
</reference>
<name>A0AAD9QUI0_ACRCE</name>
<dbReference type="AlphaFoldDB" id="A0AAD9QUI0"/>
<feature type="region of interest" description="Disordered" evidence="1">
    <location>
        <begin position="27"/>
        <end position="55"/>
    </location>
</feature>
<keyword evidence="2" id="KW-0472">Membrane</keyword>
<comment type="caution">
    <text evidence="3">The sequence shown here is derived from an EMBL/GenBank/DDBJ whole genome shotgun (WGS) entry which is preliminary data.</text>
</comment>
<feature type="transmembrane region" description="Helical" evidence="2">
    <location>
        <begin position="131"/>
        <end position="160"/>
    </location>
</feature>
<evidence type="ECO:0000313" key="3">
    <source>
        <dbReference type="EMBL" id="KAK2567656.1"/>
    </source>
</evidence>
<evidence type="ECO:0000256" key="2">
    <source>
        <dbReference type="SAM" id="Phobius"/>
    </source>
</evidence>
<evidence type="ECO:0000256" key="1">
    <source>
        <dbReference type="SAM" id="MobiDB-lite"/>
    </source>
</evidence>
<gene>
    <name evidence="3" type="ORF">P5673_008509</name>
</gene>
<reference evidence="3" key="2">
    <citation type="journal article" date="2023" name="Science">
        <title>Genomic signatures of disease resistance in endangered staghorn corals.</title>
        <authorList>
            <person name="Vollmer S.V."/>
            <person name="Selwyn J.D."/>
            <person name="Despard B.A."/>
            <person name="Roesel C.L."/>
        </authorList>
    </citation>
    <scope>NUCLEOTIDE SEQUENCE</scope>
    <source>
        <strain evidence="3">K2</strain>
    </source>
</reference>
<accession>A0AAD9QUI0</accession>
<dbReference type="Proteomes" id="UP001249851">
    <property type="component" value="Unassembled WGS sequence"/>
</dbReference>
<dbReference type="EMBL" id="JARQWQ010000014">
    <property type="protein sequence ID" value="KAK2567656.1"/>
    <property type="molecule type" value="Genomic_DNA"/>
</dbReference>